<keyword evidence="1" id="KW-0812">Transmembrane</keyword>
<feature type="transmembrane region" description="Helical" evidence="1">
    <location>
        <begin position="31"/>
        <end position="49"/>
    </location>
</feature>
<gene>
    <name evidence="2" type="ORF">F0415_05945</name>
</gene>
<sequence>MKLWLGWILVHSVLAASLWSGFVDGVEGAARIGLFVCWVLIVLSFFAHSDRVQAKRDEDPVPTWLNVLVDLLVLLFLVWHDAVLTAAFWLLHIGLWLSARELRRTAGRAPK</sequence>
<evidence type="ECO:0000313" key="2">
    <source>
        <dbReference type="EMBL" id="KAA2285452.1"/>
    </source>
</evidence>
<keyword evidence="1" id="KW-1133">Transmembrane helix</keyword>
<organism evidence="2 3">
    <name type="scientific">Arenimonas fontis</name>
    <dbReference type="NCBI Taxonomy" id="2608255"/>
    <lineage>
        <taxon>Bacteria</taxon>
        <taxon>Pseudomonadati</taxon>
        <taxon>Pseudomonadota</taxon>
        <taxon>Gammaproteobacteria</taxon>
        <taxon>Lysobacterales</taxon>
        <taxon>Lysobacteraceae</taxon>
        <taxon>Arenimonas</taxon>
    </lineage>
</organism>
<reference evidence="2 3" key="1">
    <citation type="submission" date="2019-09" db="EMBL/GenBank/DDBJ databases">
        <title>Arenimonas chukotkensis sp. nov., a bacterium isolated from Chukotka hot spring, Arctic region, Russia.</title>
        <authorList>
            <person name="Zayulina K.S."/>
            <person name="Prokofeva M.I."/>
            <person name="Elcheninov A.G."/>
            <person name="Novikov A."/>
            <person name="Kochetkova T.V."/>
            <person name="Kublanov I.V."/>
        </authorList>
    </citation>
    <scope>NUCLEOTIDE SEQUENCE [LARGE SCALE GENOMIC DNA]</scope>
    <source>
        <strain evidence="2 3">3729k</strain>
    </source>
</reference>
<dbReference type="AlphaFoldDB" id="A0A5B2ZEF7"/>
<dbReference type="Proteomes" id="UP000322165">
    <property type="component" value="Unassembled WGS sequence"/>
</dbReference>
<dbReference type="EMBL" id="VUOD01000003">
    <property type="protein sequence ID" value="KAA2285452.1"/>
    <property type="molecule type" value="Genomic_DNA"/>
</dbReference>
<accession>A0A5B2ZEF7</accession>
<proteinExistence type="predicted"/>
<keyword evidence="1" id="KW-0472">Membrane</keyword>
<name>A0A5B2ZEF7_9GAMM</name>
<dbReference type="RefSeq" id="WP_149860278.1">
    <property type="nucleotide sequence ID" value="NZ_VUOD01000003.1"/>
</dbReference>
<evidence type="ECO:0000256" key="1">
    <source>
        <dbReference type="SAM" id="Phobius"/>
    </source>
</evidence>
<feature type="transmembrane region" description="Helical" evidence="1">
    <location>
        <begin position="86"/>
        <end position="102"/>
    </location>
</feature>
<comment type="caution">
    <text evidence="2">The sequence shown here is derived from an EMBL/GenBank/DDBJ whole genome shotgun (WGS) entry which is preliminary data.</text>
</comment>
<keyword evidence="3" id="KW-1185">Reference proteome</keyword>
<reference evidence="2 3" key="2">
    <citation type="submission" date="2019-09" db="EMBL/GenBank/DDBJ databases">
        <authorList>
            <person name="Mazur A."/>
        </authorList>
    </citation>
    <scope>NUCLEOTIDE SEQUENCE [LARGE SCALE GENOMIC DNA]</scope>
    <source>
        <strain evidence="2 3">3729k</strain>
    </source>
</reference>
<protein>
    <submittedName>
        <fullName evidence="2">Uncharacterized protein</fullName>
    </submittedName>
</protein>
<evidence type="ECO:0000313" key="3">
    <source>
        <dbReference type="Proteomes" id="UP000322165"/>
    </source>
</evidence>